<name>A0A4Y2BFL6_ARAVE</name>
<dbReference type="Proteomes" id="UP000499080">
    <property type="component" value="Unassembled WGS sequence"/>
</dbReference>
<evidence type="ECO:0000313" key="2">
    <source>
        <dbReference type="Proteomes" id="UP000499080"/>
    </source>
</evidence>
<dbReference type="EMBL" id="BGPR01000076">
    <property type="protein sequence ID" value="GBL91010.1"/>
    <property type="molecule type" value="Genomic_DNA"/>
</dbReference>
<gene>
    <name evidence="1" type="ORF">AVEN_184402_1</name>
</gene>
<keyword evidence="2" id="KW-1185">Reference proteome</keyword>
<evidence type="ECO:0000313" key="1">
    <source>
        <dbReference type="EMBL" id="GBL91010.1"/>
    </source>
</evidence>
<proteinExistence type="predicted"/>
<dbReference type="AlphaFoldDB" id="A0A4Y2BFL6"/>
<reference evidence="1 2" key="1">
    <citation type="journal article" date="2019" name="Sci. Rep.">
        <title>Orb-weaving spider Araneus ventricosus genome elucidates the spidroin gene catalogue.</title>
        <authorList>
            <person name="Kono N."/>
            <person name="Nakamura H."/>
            <person name="Ohtoshi R."/>
            <person name="Moran D.A.P."/>
            <person name="Shinohara A."/>
            <person name="Yoshida Y."/>
            <person name="Fujiwara M."/>
            <person name="Mori M."/>
            <person name="Tomita M."/>
            <person name="Arakawa K."/>
        </authorList>
    </citation>
    <scope>NUCLEOTIDE SEQUENCE [LARGE SCALE GENOMIC DNA]</scope>
</reference>
<sequence>MENSIAAGKTWISNQTKFQAFWRRFFRWEADTKARLSATDPLDLLIFLNSLSKRVRKMCQKNGWHCSFYSKACAALVLPKLLSLKSREVSLQGMVQEEVLYGSREAHIGI</sequence>
<accession>A0A4Y2BFL6</accession>
<comment type="caution">
    <text evidence="1">The sequence shown here is derived from an EMBL/GenBank/DDBJ whole genome shotgun (WGS) entry which is preliminary data.</text>
</comment>
<protein>
    <submittedName>
        <fullName evidence="1">Uncharacterized protein</fullName>
    </submittedName>
</protein>
<organism evidence="1 2">
    <name type="scientific">Araneus ventricosus</name>
    <name type="common">Orbweaver spider</name>
    <name type="synonym">Epeira ventricosa</name>
    <dbReference type="NCBI Taxonomy" id="182803"/>
    <lineage>
        <taxon>Eukaryota</taxon>
        <taxon>Metazoa</taxon>
        <taxon>Ecdysozoa</taxon>
        <taxon>Arthropoda</taxon>
        <taxon>Chelicerata</taxon>
        <taxon>Arachnida</taxon>
        <taxon>Araneae</taxon>
        <taxon>Araneomorphae</taxon>
        <taxon>Entelegynae</taxon>
        <taxon>Araneoidea</taxon>
        <taxon>Araneidae</taxon>
        <taxon>Araneus</taxon>
    </lineage>
</organism>